<evidence type="ECO:0000313" key="2">
    <source>
        <dbReference type="Proteomes" id="UP001732700"/>
    </source>
</evidence>
<reference evidence="1" key="1">
    <citation type="submission" date="2021-05" db="EMBL/GenBank/DDBJ databases">
        <authorList>
            <person name="Scholz U."/>
            <person name="Mascher M."/>
            <person name="Fiebig A."/>
        </authorList>
    </citation>
    <scope>NUCLEOTIDE SEQUENCE [LARGE SCALE GENOMIC DNA]</scope>
</reference>
<organism evidence="1 2">
    <name type="scientific">Avena sativa</name>
    <name type="common">Oat</name>
    <dbReference type="NCBI Taxonomy" id="4498"/>
    <lineage>
        <taxon>Eukaryota</taxon>
        <taxon>Viridiplantae</taxon>
        <taxon>Streptophyta</taxon>
        <taxon>Embryophyta</taxon>
        <taxon>Tracheophyta</taxon>
        <taxon>Spermatophyta</taxon>
        <taxon>Magnoliopsida</taxon>
        <taxon>Liliopsida</taxon>
        <taxon>Poales</taxon>
        <taxon>Poaceae</taxon>
        <taxon>BOP clade</taxon>
        <taxon>Pooideae</taxon>
        <taxon>Poodae</taxon>
        <taxon>Poeae</taxon>
        <taxon>Poeae Chloroplast Group 1 (Aveneae type)</taxon>
        <taxon>Aveninae</taxon>
        <taxon>Avena</taxon>
    </lineage>
</organism>
<dbReference type="Proteomes" id="UP001732700">
    <property type="component" value="Chromosome 2D"/>
</dbReference>
<evidence type="ECO:0000313" key="1">
    <source>
        <dbReference type="EnsemblPlants" id="AVESA.00010b.r2.2DG0387210.1.CDS"/>
    </source>
</evidence>
<protein>
    <submittedName>
        <fullName evidence="1">Uncharacterized protein</fullName>
    </submittedName>
</protein>
<dbReference type="EnsemblPlants" id="AVESA.00010b.r2.2DG0387210.1">
    <property type="protein sequence ID" value="AVESA.00010b.r2.2DG0387210.1.CDS"/>
    <property type="gene ID" value="AVESA.00010b.r2.2DG0387210"/>
</dbReference>
<accession>A0ACD5V661</accession>
<reference evidence="1" key="2">
    <citation type="submission" date="2025-09" db="UniProtKB">
        <authorList>
            <consortium name="EnsemblPlants"/>
        </authorList>
    </citation>
    <scope>IDENTIFICATION</scope>
</reference>
<name>A0ACD5V661_AVESA</name>
<proteinExistence type="predicted"/>
<keyword evidence="2" id="KW-1185">Reference proteome</keyword>
<sequence length="808" mass="90157">MAAATSGSRRIAGTEVPITGSDKLRWIDLTVPSTPSPAPASPADPFVSVPPRAASGCHVVSSGRDSQRYLAWRIHEEHQNVLEVIELCASKEFPSSGLRLVFQEALCPFAFMCESEGARRGESVYLLYVLTISGVALVCNLRSPFSYVSGSILSQTDILEFSLQTHTQSANVTAVKAKPGCLVIGRQDGSICCYSLGKLAPSSPGFSNELRDDAGIGRLWTLVSRTKVLGPVQDIDTATVNERDLLFALHLDGSLRVWDISSHTKLLNYNVNSNDFEGQPSRVWVGEADDDQELISLAVLHEGTMVPACDRIVIYGFSFGAGERFLLSPEPSVSALPLLEGKLVDLKISTEKLWILKEVGPMLYEIVQYDCDGEEICSYVLQEDAISEQMFQSSESALDDLVWTADSVFSSMKEHSFSFISSMFLRRLLQPGVNHCSALRETLMEYKRFLSDSEFQSLTTSGLRKEILSIIEQEGNSESASSTAYHWKKFSERYLHKWCWNNRPYGLFLDTNREVFGLVRKGSFSLFRCLEGVEQLIYGSSDELGNFEGLGMNLFDDISDTETLIEVLRCMGHINHLLGRSSAAIYYESLISSVISPDEIASQILKILESGFSPQSSSPLITLLGTDAYVERRQMAHKSQRKFSVEMLLSFHKLQSRSTSWSAVFDVIEKFMKCLNTKVTIQEHELKRLCNVNSALLVQATSQVARTMFESAFDLFLFLSYLVDVGGQVSLLQSDVAMIKLKLFPMIQDILGQWIVLHFVGISPTTPPTMEDFSYQLSYLQLVKPFDLILYELKYDEMTWSINLSIVG</sequence>